<reference evidence="1 2" key="2">
    <citation type="journal article" date="2022" name="Mol. Ecol. Resour.">
        <title>The genomes of chicory, endive, great burdock and yacon provide insights into Asteraceae paleo-polyploidization history and plant inulin production.</title>
        <authorList>
            <person name="Fan W."/>
            <person name="Wang S."/>
            <person name="Wang H."/>
            <person name="Wang A."/>
            <person name="Jiang F."/>
            <person name="Liu H."/>
            <person name="Zhao H."/>
            <person name="Xu D."/>
            <person name="Zhang Y."/>
        </authorList>
    </citation>
    <scope>NUCLEOTIDE SEQUENCE [LARGE SCALE GENOMIC DNA]</scope>
    <source>
        <strain evidence="2">cv. Yunnan</strain>
        <tissue evidence="1">Leaves</tissue>
    </source>
</reference>
<accession>A0ACB9BX84</accession>
<evidence type="ECO:0000313" key="2">
    <source>
        <dbReference type="Proteomes" id="UP001056120"/>
    </source>
</evidence>
<protein>
    <submittedName>
        <fullName evidence="1">Uncharacterized protein</fullName>
    </submittedName>
</protein>
<evidence type="ECO:0000313" key="1">
    <source>
        <dbReference type="EMBL" id="KAI3726614.1"/>
    </source>
</evidence>
<name>A0ACB9BX84_9ASTR</name>
<dbReference type="Proteomes" id="UP001056120">
    <property type="component" value="Linkage Group LG22"/>
</dbReference>
<reference evidence="2" key="1">
    <citation type="journal article" date="2022" name="Mol. Ecol. Resour.">
        <title>The genomes of chicory, endive, great burdock and yacon provide insights into Asteraceae palaeo-polyploidization history and plant inulin production.</title>
        <authorList>
            <person name="Fan W."/>
            <person name="Wang S."/>
            <person name="Wang H."/>
            <person name="Wang A."/>
            <person name="Jiang F."/>
            <person name="Liu H."/>
            <person name="Zhao H."/>
            <person name="Xu D."/>
            <person name="Zhang Y."/>
        </authorList>
    </citation>
    <scope>NUCLEOTIDE SEQUENCE [LARGE SCALE GENOMIC DNA]</scope>
    <source>
        <strain evidence="2">cv. Yunnan</strain>
    </source>
</reference>
<gene>
    <name evidence="1" type="ORF">L1987_66412</name>
</gene>
<keyword evidence="2" id="KW-1185">Reference proteome</keyword>
<comment type="caution">
    <text evidence="1">The sequence shown here is derived from an EMBL/GenBank/DDBJ whole genome shotgun (WGS) entry which is preliminary data.</text>
</comment>
<sequence>MRLRNSVIDSISMNQLGRYPMGLSRPIPIAHDHPVHLQSANRLLSLSLTQLPTKSLLSISEIYNFYQTDLL</sequence>
<organism evidence="1 2">
    <name type="scientific">Smallanthus sonchifolius</name>
    <dbReference type="NCBI Taxonomy" id="185202"/>
    <lineage>
        <taxon>Eukaryota</taxon>
        <taxon>Viridiplantae</taxon>
        <taxon>Streptophyta</taxon>
        <taxon>Embryophyta</taxon>
        <taxon>Tracheophyta</taxon>
        <taxon>Spermatophyta</taxon>
        <taxon>Magnoliopsida</taxon>
        <taxon>eudicotyledons</taxon>
        <taxon>Gunneridae</taxon>
        <taxon>Pentapetalae</taxon>
        <taxon>asterids</taxon>
        <taxon>campanulids</taxon>
        <taxon>Asterales</taxon>
        <taxon>Asteraceae</taxon>
        <taxon>Asteroideae</taxon>
        <taxon>Heliantheae alliance</taxon>
        <taxon>Millerieae</taxon>
        <taxon>Smallanthus</taxon>
    </lineage>
</organism>
<dbReference type="EMBL" id="CM042039">
    <property type="protein sequence ID" value="KAI3726614.1"/>
    <property type="molecule type" value="Genomic_DNA"/>
</dbReference>
<proteinExistence type="predicted"/>